<dbReference type="PANTHER" id="PTHR47331">
    <property type="entry name" value="PHD-TYPE DOMAIN-CONTAINING PROTEIN"/>
    <property type="match status" value="1"/>
</dbReference>
<comment type="caution">
    <text evidence="2">The sequence shown here is derived from an EMBL/GenBank/DDBJ whole genome shotgun (WGS) entry which is preliminary data.</text>
</comment>
<name>A0ABR3NIQ8_9TELE</name>
<dbReference type="InterPro" id="IPR043502">
    <property type="entry name" value="DNA/RNA_pol_sf"/>
</dbReference>
<organism evidence="2 3">
    <name type="scientific">Cirrhinus molitorella</name>
    <name type="common">mud carp</name>
    <dbReference type="NCBI Taxonomy" id="172907"/>
    <lineage>
        <taxon>Eukaryota</taxon>
        <taxon>Metazoa</taxon>
        <taxon>Chordata</taxon>
        <taxon>Craniata</taxon>
        <taxon>Vertebrata</taxon>
        <taxon>Euteleostomi</taxon>
        <taxon>Actinopterygii</taxon>
        <taxon>Neopterygii</taxon>
        <taxon>Teleostei</taxon>
        <taxon>Ostariophysi</taxon>
        <taxon>Cypriniformes</taxon>
        <taxon>Cyprinidae</taxon>
        <taxon>Labeoninae</taxon>
        <taxon>Labeonini</taxon>
        <taxon>Cirrhinus</taxon>
    </lineage>
</organism>
<keyword evidence="3" id="KW-1185">Reference proteome</keyword>
<reference evidence="2 3" key="1">
    <citation type="submission" date="2023-09" db="EMBL/GenBank/DDBJ databases">
        <authorList>
            <person name="Wang M."/>
        </authorList>
    </citation>
    <scope>NUCLEOTIDE SEQUENCE [LARGE SCALE GENOMIC DNA]</scope>
    <source>
        <strain evidence="2">GT-2023</strain>
        <tissue evidence="2">Liver</tissue>
    </source>
</reference>
<dbReference type="Pfam" id="PF18701">
    <property type="entry name" value="DUF5641"/>
    <property type="match status" value="1"/>
</dbReference>
<evidence type="ECO:0000313" key="2">
    <source>
        <dbReference type="EMBL" id="KAL1276830.1"/>
    </source>
</evidence>
<evidence type="ECO:0000259" key="1">
    <source>
        <dbReference type="Pfam" id="PF18701"/>
    </source>
</evidence>
<evidence type="ECO:0000313" key="3">
    <source>
        <dbReference type="Proteomes" id="UP001558613"/>
    </source>
</evidence>
<dbReference type="SUPFAM" id="SSF56672">
    <property type="entry name" value="DNA/RNA polymerases"/>
    <property type="match status" value="1"/>
</dbReference>
<gene>
    <name evidence="2" type="ORF">QQF64_036453</name>
</gene>
<protein>
    <recommendedName>
        <fullName evidence="1">DUF5641 domain-containing protein</fullName>
    </recommendedName>
</protein>
<dbReference type="EMBL" id="JAYMGO010000004">
    <property type="protein sequence ID" value="KAL1276830.1"/>
    <property type="molecule type" value="Genomic_DNA"/>
</dbReference>
<sequence>MFHRFHVSQEDRDYLRFLWWENGDTRSEPKEYRMKVHLFGAASSPGCANYGMKYLASQNEKKYPAAASFIKSNFYVDDGLISVKNVDSAIKLVEEARIQRWHAPRRNVKIGDIVIVKEEDLPRNEWRLGRVVDVCADGDGLVRKAKIQIGNRKLGKKGQRLTNPSILERPIHKLVVLVENK</sequence>
<dbReference type="InterPro" id="IPR040676">
    <property type="entry name" value="DUF5641"/>
</dbReference>
<feature type="domain" description="DUF5641" evidence="1">
    <location>
        <begin position="97"/>
        <end position="177"/>
    </location>
</feature>
<dbReference type="PANTHER" id="PTHR47331:SF5">
    <property type="entry name" value="RIBONUCLEASE H"/>
    <property type="match status" value="1"/>
</dbReference>
<proteinExistence type="predicted"/>
<accession>A0ABR3NIQ8</accession>
<dbReference type="Proteomes" id="UP001558613">
    <property type="component" value="Unassembled WGS sequence"/>
</dbReference>